<evidence type="ECO:0000313" key="2">
    <source>
        <dbReference type="Proteomes" id="UP000605897"/>
    </source>
</evidence>
<organism evidence="1 2">
    <name type="scientific">Amycolatopsis deserti</name>
    <dbReference type="NCBI Taxonomy" id="185696"/>
    <lineage>
        <taxon>Bacteria</taxon>
        <taxon>Bacillati</taxon>
        <taxon>Actinomycetota</taxon>
        <taxon>Actinomycetes</taxon>
        <taxon>Pseudonocardiales</taxon>
        <taxon>Pseudonocardiaceae</taxon>
        <taxon>Amycolatopsis</taxon>
    </lineage>
</organism>
<gene>
    <name evidence="1" type="ORF">GCM10017786_36740</name>
</gene>
<protein>
    <submittedName>
        <fullName evidence="1">Uncharacterized protein</fullName>
    </submittedName>
</protein>
<proteinExistence type="predicted"/>
<dbReference type="Proteomes" id="UP000605897">
    <property type="component" value="Unassembled WGS sequence"/>
</dbReference>
<reference evidence="2" key="1">
    <citation type="journal article" date="2019" name="Int. J. Syst. Evol. Microbiol.">
        <title>The Global Catalogue of Microorganisms (GCM) 10K type strain sequencing project: providing services to taxonomists for standard genome sequencing and annotation.</title>
        <authorList>
            <consortium name="The Broad Institute Genomics Platform"/>
            <consortium name="The Broad Institute Genome Sequencing Center for Infectious Disease"/>
            <person name="Wu L."/>
            <person name="Ma J."/>
        </authorList>
    </citation>
    <scope>NUCLEOTIDE SEQUENCE [LARGE SCALE GENOMIC DNA]</scope>
    <source>
        <strain evidence="2">CGMCC 4.7677</strain>
    </source>
</reference>
<comment type="caution">
    <text evidence="1">The sequence shown here is derived from an EMBL/GenBank/DDBJ whole genome shotgun (WGS) entry which is preliminary data.</text>
</comment>
<dbReference type="EMBL" id="BNAU01000004">
    <property type="protein sequence ID" value="GHF00538.1"/>
    <property type="molecule type" value="Genomic_DNA"/>
</dbReference>
<accession>A0ABQ3J4Q5</accession>
<evidence type="ECO:0000313" key="1">
    <source>
        <dbReference type="EMBL" id="GHF00538.1"/>
    </source>
</evidence>
<name>A0ABQ3J4Q5_9PSEU</name>
<keyword evidence="2" id="KW-1185">Reference proteome</keyword>
<sequence length="68" mass="6787">MISSAEVRAAELGALTGATELLAVCLPGVVGEVPVPHAPTAARSTTAPGAVAHRHVLLLRCRMSASSG</sequence>